<dbReference type="Proteomes" id="UP000292957">
    <property type="component" value="Unassembled WGS sequence"/>
</dbReference>
<evidence type="ECO:0000313" key="1">
    <source>
        <dbReference type="EMBL" id="TBU22973.1"/>
    </source>
</evidence>
<dbReference type="OrthoDB" id="2883008at2759"/>
<protein>
    <recommendedName>
        <fullName evidence="2">F-box domain-containing protein</fullName>
    </recommendedName>
</protein>
<sequence length="206" mass="23522">MSDSPRLPWEVIERIISSSSEDRETLHSFSLTCKQLRPRSLCLMFANVVFRFEEGADILAFRDFLDVSPPLRPLVRSIGTNHHAHLAFHLLRLLPNLTQMSITGDSVDSSRRLAWSLSQPVLACYRALGTRIETLHLVRLSFPNLQEFCRMLLAFTSIKTLSCQWLKLHSTSCTSTQRAQIKQSLSQQLHLSMLEVKAVLHFLMCS</sequence>
<organism evidence="1">
    <name type="scientific">Dichomitus squalens</name>
    <dbReference type="NCBI Taxonomy" id="114155"/>
    <lineage>
        <taxon>Eukaryota</taxon>
        <taxon>Fungi</taxon>
        <taxon>Dikarya</taxon>
        <taxon>Basidiomycota</taxon>
        <taxon>Agaricomycotina</taxon>
        <taxon>Agaricomycetes</taxon>
        <taxon>Polyporales</taxon>
        <taxon>Polyporaceae</taxon>
        <taxon>Dichomitus</taxon>
    </lineage>
</organism>
<name>A0A4V2JZ25_9APHY</name>
<dbReference type="AlphaFoldDB" id="A0A4V2JZ25"/>
<gene>
    <name evidence="1" type="ORF">BD311DRAFT_821311</name>
</gene>
<evidence type="ECO:0008006" key="2">
    <source>
        <dbReference type="Google" id="ProtNLM"/>
    </source>
</evidence>
<reference evidence="1" key="1">
    <citation type="submission" date="2019-01" db="EMBL/GenBank/DDBJ databases">
        <title>Draft genome sequences of three monokaryotic isolates of the white-rot basidiomycete fungus Dichomitus squalens.</title>
        <authorList>
            <consortium name="DOE Joint Genome Institute"/>
            <person name="Lopez S.C."/>
            <person name="Andreopoulos B."/>
            <person name="Pangilinan J."/>
            <person name="Lipzen A."/>
            <person name="Riley R."/>
            <person name="Ahrendt S."/>
            <person name="Ng V."/>
            <person name="Barry K."/>
            <person name="Daum C."/>
            <person name="Grigoriev I.V."/>
            <person name="Hilden K.S."/>
            <person name="Makela M.R."/>
            <person name="de Vries R.P."/>
        </authorList>
    </citation>
    <scope>NUCLEOTIDE SEQUENCE [LARGE SCALE GENOMIC DNA]</scope>
    <source>
        <strain evidence="1">OM18370.1</strain>
    </source>
</reference>
<accession>A0A4V2JZ25</accession>
<dbReference type="EMBL" id="ML143520">
    <property type="protein sequence ID" value="TBU22973.1"/>
    <property type="molecule type" value="Genomic_DNA"/>
</dbReference>
<proteinExistence type="predicted"/>